<dbReference type="OrthoDB" id="9772594at2"/>
<dbReference type="AlphaFoldDB" id="A0A2T0UFN5"/>
<dbReference type="GO" id="GO:0016491">
    <property type="term" value="F:oxidoreductase activity"/>
    <property type="evidence" value="ECO:0007669"/>
    <property type="project" value="InterPro"/>
</dbReference>
<sequence>MKRPDAPFIPPRQRRSPESMPITCDVVVIGAGPAGLAAAAALGPTGSRTVVLDQGRPLHERDPAEPDDLTSGAGGAGLYSDGKFSFFPSATALWNLGPESALRTAYLAFAETLASLGIGTPGFPTMTDRNRHRTVARSEFKKAYPSFYVSPEHRASLVESLQSRSGAEFRFGTKANRISVLPDDAVEVAARDRSGAETVLRAKFAVLATGRFGSLSCAFDAPGHRPVFRRVELGFRIEQPADRFFLRHENGLDPKHIIHGAPGYSWRTFCCCRDGAVVTTRFDRITSVSGRADCPPTGSSSVGFNLRIHDRAKAEAALELVRGRARNPDAVRSSPVEEFTANRGPLAEFYGGDLNGLLTEGLGRLSDAVRPHSLEGATLTGPTVEGVGFYPLVNERLNVPSFPVWVAGDHSGIFRGITAALVSGAFVGSQIAEALPSQRRSIRGQRTWT</sequence>
<feature type="domain" description="FAD/NAD(P)-binding" evidence="1">
    <location>
        <begin position="25"/>
        <end position="211"/>
    </location>
</feature>
<protein>
    <recommendedName>
        <fullName evidence="1">FAD/NAD(P)-binding domain-containing protein</fullName>
    </recommendedName>
</protein>
<reference evidence="2 3" key="1">
    <citation type="submission" date="2018-03" db="EMBL/GenBank/DDBJ databases">
        <title>Genomic Encyclopedia of Type Strains, Phase III (KMG-III): the genomes of soil and plant-associated and newly described type strains.</title>
        <authorList>
            <person name="Whitman W."/>
        </authorList>
    </citation>
    <scope>NUCLEOTIDE SEQUENCE [LARGE SCALE GENOMIC DNA]</scope>
    <source>
        <strain evidence="2 3">CGMCC 4.7067</strain>
    </source>
</reference>
<evidence type="ECO:0000259" key="1">
    <source>
        <dbReference type="Pfam" id="PF07992"/>
    </source>
</evidence>
<keyword evidence="3" id="KW-1185">Reference proteome</keyword>
<evidence type="ECO:0000313" key="2">
    <source>
        <dbReference type="EMBL" id="PRY56760.1"/>
    </source>
</evidence>
<name>A0A2T0UFN5_9ACTN</name>
<proteinExistence type="predicted"/>
<dbReference type="InterPro" id="IPR023753">
    <property type="entry name" value="FAD/NAD-binding_dom"/>
</dbReference>
<dbReference type="Gene3D" id="3.50.50.60">
    <property type="entry name" value="FAD/NAD(P)-binding domain"/>
    <property type="match status" value="2"/>
</dbReference>
<dbReference type="EMBL" id="PVTJ01000008">
    <property type="protein sequence ID" value="PRY56760.1"/>
    <property type="molecule type" value="Genomic_DNA"/>
</dbReference>
<accession>A0A2T0UFN5</accession>
<dbReference type="RefSeq" id="WP_146148171.1">
    <property type="nucleotide sequence ID" value="NZ_PVTJ01000008.1"/>
</dbReference>
<dbReference type="PANTHER" id="PTHR43106">
    <property type="entry name" value="DEHYDROGENASE-RELATED"/>
    <property type="match status" value="1"/>
</dbReference>
<dbReference type="InterPro" id="IPR036188">
    <property type="entry name" value="FAD/NAD-bd_sf"/>
</dbReference>
<dbReference type="PANTHER" id="PTHR43106:SF1">
    <property type="entry name" value="DEHYDROGENASE-RELATED"/>
    <property type="match status" value="1"/>
</dbReference>
<dbReference type="SUPFAM" id="SSF51905">
    <property type="entry name" value="FAD/NAD(P)-binding domain"/>
    <property type="match status" value="1"/>
</dbReference>
<gene>
    <name evidence="2" type="ORF">B0I28_10871</name>
</gene>
<comment type="caution">
    <text evidence="2">The sequence shown here is derived from an EMBL/GenBank/DDBJ whole genome shotgun (WGS) entry which is preliminary data.</text>
</comment>
<dbReference type="Pfam" id="PF07992">
    <property type="entry name" value="Pyr_redox_2"/>
    <property type="match status" value="1"/>
</dbReference>
<dbReference type="Proteomes" id="UP000238176">
    <property type="component" value="Unassembled WGS sequence"/>
</dbReference>
<organism evidence="2 3">
    <name type="scientific">Glycomyces artemisiae</name>
    <dbReference type="NCBI Taxonomy" id="1076443"/>
    <lineage>
        <taxon>Bacteria</taxon>
        <taxon>Bacillati</taxon>
        <taxon>Actinomycetota</taxon>
        <taxon>Actinomycetes</taxon>
        <taxon>Glycomycetales</taxon>
        <taxon>Glycomycetaceae</taxon>
        <taxon>Glycomyces</taxon>
    </lineage>
</organism>
<evidence type="ECO:0000313" key="3">
    <source>
        <dbReference type="Proteomes" id="UP000238176"/>
    </source>
</evidence>